<evidence type="ECO:0000259" key="1">
    <source>
        <dbReference type="PROSITE" id="PS51459"/>
    </source>
</evidence>
<dbReference type="EMBL" id="JAJFZV010000018">
    <property type="protein sequence ID" value="MCC3299302.1"/>
    <property type="molecule type" value="Genomic_DNA"/>
</dbReference>
<organism evidence="2 3">
    <name type="scientific">Arthrobacter caoxuetaonis</name>
    <dbReference type="NCBI Taxonomy" id="2886935"/>
    <lineage>
        <taxon>Bacteria</taxon>
        <taxon>Bacillati</taxon>
        <taxon>Actinomycetota</taxon>
        <taxon>Actinomycetes</taxon>
        <taxon>Micrococcales</taxon>
        <taxon>Micrococcaceae</taxon>
        <taxon>Arthrobacter</taxon>
    </lineage>
</organism>
<dbReference type="RefSeq" id="WP_227897289.1">
    <property type="nucleotide sequence ID" value="NZ_CP099467.1"/>
</dbReference>
<reference evidence="2" key="1">
    <citation type="submission" date="2021-10" db="EMBL/GenBank/DDBJ databases">
        <title>Novel species in genus Arthrobacter.</title>
        <authorList>
            <person name="Liu Y."/>
        </authorList>
    </citation>
    <scope>NUCLEOTIDE SEQUENCE</scope>
    <source>
        <strain evidence="2">Zg-Y453</strain>
    </source>
</reference>
<dbReference type="SUPFAM" id="SSF140931">
    <property type="entry name" value="Fic-like"/>
    <property type="match status" value="1"/>
</dbReference>
<evidence type="ECO:0000313" key="2">
    <source>
        <dbReference type="EMBL" id="MCC3299302.1"/>
    </source>
</evidence>
<dbReference type="InterPro" id="IPR036597">
    <property type="entry name" value="Fido-like_dom_sf"/>
</dbReference>
<dbReference type="Pfam" id="PF02661">
    <property type="entry name" value="Fic"/>
    <property type="match status" value="1"/>
</dbReference>
<dbReference type="Gene3D" id="1.10.3290.10">
    <property type="entry name" value="Fido-like domain"/>
    <property type="match status" value="1"/>
</dbReference>
<sequence>MGENTALDTADAARNRLVLDLPTPLLAAAEMAVIELVRFDAGHGHLKELLTLAEAASSCAIDGIQANARDVAATTLGPAPGIPEAEQIRSTALAVTRTERGQPMLSVQGFVELNRTITQATPEADSPHLEPLAKFLGRADVPVLVQAAEAYARFAVANPFTRANGRTGRALMLAMLRSAGVTGESVVPISAGLINNPRSEAARTAHRHGNSMPIIELCIEAIFKALDSSLLLAKDITAAGEIHRQLLGSTRSPAAAGISASLHRSPAVNAATTMAALGVSESAAYRALDQLTAAGILEPAPKVAGKLIWVAPHIVAALDAFLARATR</sequence>
<dbReference type="AlphaFoldDB" id="A0A9X1MI34"/>
<keyword evidence="3" id="KW-1185">Reference proteome</keyword>
<protein>
    <submittedName>
        <fullName evidence="2">Fic family protein</fullName>
    </submittedName>
</protein>
<dbReference type="PROSITE" id="PS51459">
    <property type="entry name" value="FIDO"/>
    <property type="match status" value="1"/>
</dbReference>
<dbReference type="Proteomes" id="UP001139158">
    <property type="component" value="Unassembled WGS sequence"/>
</dbReference>
<gene>
    <name evidence="2" type="ORF">LJ757_16040</name>
</gene>
<name>A0A9X1MI34_9MICC</name>
<accession>A0A9X1MI34</accession>
<comment type="caution">
    <text evidence="2">The sequence shown here is derived from an EMBL/GenBank/DDBJ whole genome shotgun (WGS) entry which is preliminary data.</text>
</comment>
<dbReference type="InterPro" id="IPR003812">
    <property type="entry name" value="Fido"/>
</dbReference>
<feature type="domain" description="Fido" evidence="1">
    <location>
        <begin position="59"/>
        <end position="220"/>
    </location>
</feature>
<proteinExistence type="predicted"/>
<evidence type="ECO:0000313" key="3">
    <source>
        <dbReference type="Proteomes" id="UP001139158"/>
    </source>
</evidence>